<gene>
    <name evidence="1" type="ORF">pLNU_3</name>
</gene>
<geneLocation type="plasmid" evidence="1">
    <name>pLNU-11</name>
</geneLocation>
<name>A0A1L4FQR8_CITFR</name>
<keyword evidence="1" id="KW-0614">Plasmid</keyword>
<evidence type="ECO:0000313" key="1">
    <source>
        <dbReference type="EMBL" id="APJ37948.1"/>
    </source>
</evidence>
<protein>
    <submittedName>
        <fullName evidence="1">Uncharacterized protein</fullName>
    </submittedName>
</protein>
<proteinExistence type="predicted"/>
<dbReference type="EMBL" id="KX863568">
    <property type="protein sequence ID" value="APJ37948.1"/>
    <property type="molecule type" value="Genomic_DNA"/>
</dbReference>
<dbReference type="AlphaFoldDB" id="A0A1L4FQR8"/>
<dbReference type="RefSeq" id="WP_172689045.1">
    <property type="nucleotide sequence ID" value="NZ_KX863568.1"/>
</dbReference>
<organism evidence="1">
    <name type="scientific">Citrobacter freundii</name>
    <dbReference type="NCBI Taxonomy" id="546"/>
    <lineage>
        <taxon>Bacteria</taxon>
        <taxon>Pseudomonadati</taxon>
        <taxon>Pseudomonadota</taxon>
        <taxon>Gammaproteobacteria</taxon>
        <taxon>Enterobacterales</taxon>
        <taxon>Enterobacteriaceae</taxon>
        <taxon>Citrobacter</taxon>
        <taxon>Citrobacter freundii complex</taxon>
    </lineage>
</organism>
<accession>A0A1L4FQR8</accession>
<reference evidence="1" key="1">
    <citation type="submission" date="2016-09" db="EMBL/GenBank/DDBJ databases">
        <title>Genomic and functional analysis of four multidrug resistance plasmids captured from the sediments of an urban coastal wetland.</title>
        <authorList>
            <person name="Botts R.T."/>
            <person name="Apffel B.A."/>
            <person name="Walters C.J."/>
            <person name="Davidson K.E."/>
            <person name="Echols R.S."/>
            <person name="Geiger M.R."/>
            <person name="Guzman V.L."/>
            <person name="Haase V.S."/>
            <person name="Hoenecke M.A."/>
            <person name="La Chat C.A."/>
            <person name="Mielke J.A."/>
            <person name="Mullen K.L."/>
            <person name="Virtue C."/>
            <person name="Brown C.J."/>
            <person name="Top E.M."/>
            <person name="Cummings D.E."/>
        </authorList>
    </citation>
    <scope>NUCLEOTIDE SEQUENCE</scope>
    <source>
        <strain evidence="1">ATetA</strain>
        <plasmid evidence="1">pLNU-11</plasmid>
    </source>
</reference>
<sequence>MASIYKVTSASVGETKRGYKVFKLQLNNSIWATKLFPLRKYDLKNDKLYLLYKKNNGLEFLNGKYISLTISQSQYGYQFDYITSFDVFEDFKNEVDSSKGNSFSTRLPIYDFLTSINRHIEDDGSIKIKSEYGDMRVFKAGGVNVCYQYDSGNEKLNVNNIEKIFKQFYEGVDLPVYSLSGDGDGQKSYYEISWIDVAIVRMDNHVKVSHRMTTSGDYNEWFASKILKIGEQLSDDHIQFLQEFYR</sequence>